<dbReference type="InterPro" id="IPR001611">
    <property type="entry name" value="Leu-rich_rpt"/>
</dbReference>
<protein>
    <recommendedName>
        <fullName evidence="6">T-complex-associated testis-expressed protein 1</fullName>
    </recommendedName>
</protein>
<dbReference type="OrthoDB" id="341587at2759"/>
<dbReference type="FunCoup" id="A0A2J7R5R2">
    <property type="interactions" value="6"/>
</dbReference>
<dbReference type="EMBL" id="NEVH01006990">
    <property type="protein sequence ID" value="PNF36174.1"/>
    <property type="molecule type" value="Genomic_DNA"/>
</dbReference>
<keyword evidence="2" id="KW-0963">Cytoplasm</keyword>
<keyword evidence="5" id="KW-1185">Reference proteome</keyword>
<organism evidence="4 5">
    <name type="scientific">Cryptotermes secundus</name>
    <dbReference type="NCBI Taxonomy" id="105785"/>
    <lineage>
        <taxon>Eukaryota</taxon>
        <taxon>Metazoa</taxon>
        <taxon>Ecdysozoa</taxon>
        <taxon>Arthropoda</taxon>
        <taxon>Hexapoda</taxon>
        <taxon>Insecta</taxon>
        <taxon>Pterygota</taxon>
        <taxon>Neoptera</taxon>
        <taxon>Polyneoptera</taxon>
        <taxon>Dictyoptera</taxon>
        <taxon>Blattodea</taxon>
        <taxon>Blattoidea</taxon>
        <taxon>Termitoidae</taxon>
        <taxon>Kalotermitidae</taxon>
        <taxon>Cryptotermitinae</taxon>
        <taxon>Cryptotermes</taxon>
    </lineage>
</organism>
<sequence>MRLRKADGHTQHYFIHHFTVVNRTVLPRSQVCVNMRVPHTIPHNTSLVYQSSEQTQNLPGEVNRTLRAEDVTWDKEIPSTLATLCVKSLASHFQEKRVLGELSEEDQCLLLETLPTDLPLTLTVPLIRDGIYWKRSSQNRWKSMNDVHDYGNSWKRHYLERHLQEHIEKLGPENFVQSEIESLVQLCSPYVKRLSIQQLQAPQPPEFIDGDHCEWPTEVNSIDHISLQPFIKGLVNLEELHVMFGVRGCGMDFAWILFKFSLVDCINIGLGLNSANCLKTFRIHRSTLDDARVSILLQHIMRNTTINRLDFSHCEIGDQGALAIGKLLTVHPALEELILCNNKIGAAGANGLACALSHIASPLKLLDLRLNHIGNQGVTDLCSALANSEHPQELILAGCGFTEETGIKLGQMLQHNTTLQALDISNNNLGEVGGEALSHGIKDNTTLLRLDYRMTGITQEDASSINMSLKSNTNRYRRKQEC</sequence>
<dbReference type="InParanoid" id="A0A2J7R5R2"/>
<proteinExistence type="predicted"/>
<dbReference type="PANTHER" id="PTHR24107">
    <property type="entry name" value="YNEIN REGULATORY COMPLEX SUBUNIT 5"/>
    <property type="match status" value="1"/>
</dbReference>
<dbReference type="SUPFAM" id="SSF52047">
    <property type="entry name" value="RNI-like"/>
    <property type="match status" value="1"/>
</dbReference>
<evidence type="ECO:0000313" key="5">
    <source>
        <dbReference type="Proteomes" id="UP000235965"/>
    </source>
</evidence>
<dbReference type="GO" id="GO:0005856">
    <property type="term" value="C:cytoskeleton"/>
    <property type="evidence" value="ECO:0007669"/>
    <property type="project" value="UniProtKB-SubCell"/>
</dbReference>
<evidence type="ECO:0000256" key="3">
    <source>
        <dbReference type="ARBA" id="ARBA00023212"/>
    </source>
</evidence>
<dbReference type="Gene3D" id="3.80.10.10">
    <property type="entry name" value="Ribonuclease Inhibitor"/>
    <property type="match status" value="2"/>
</dbReference>
<dbReference type="InterPro" id="IPR052410">
    <property type="entry name" value="DRC5"/>
</dbReference>
<comment type="subcellular location">
    <subcellularLocation>
        <location evidence="1">Cytoplasm</location>
        <location evidence="1">Cytoskeleton</location>
    </subcellularLocation>
</comment>
<evidence type="ECO:0000256" key="2">
    <source>
        <dbReference type="ARBA" id="ARBA00022490"/>
    </source>
</evidence>
<evidence type="ECO:0000256" key="1">
    <source>
        <dbReference type="ARBA" id="ARBA00004245"/>
    </source>
</evidence>
<gene>
    <name evidence="4" type="ORF">B7P43_G10682</name>
</gene>
<dbReference type="SMART" id="SM00368">
    <property type="entry name" value="LRR_RI"/>
    <property type="match status" value="6"/>
</dbReference>
<evidence type="ECO:0008006" key="6">
    <source>
        <dbReference type="Google" id="ProtNLM"/>
    </source>
</evidence>
<dbReference type="Pfam" id="PF13516">
    <property type="entry name" value="LRR_6"/>
    <property type="match status" value="3"/>
</dbReference>
<comment type="caution">
    <text evidence="4">The sequence shown here is derived from an EMBL/GenBank/DDBJ whole genome shotgun (WGS) entry which is preliminary data.</text>
</comment>
<accession>A0A2J7R5R2</accession>
<dbReference type="STRING" id="105785.A0A2J7R5R2"/>
<keyword evidence="3" id="KW-0206">Cytoskeleton</keyword>
<name>A0A2J7R5R2_9NEOP</name>
<reference evidence="4 5" key="1">
    <citation type="submission" date="2017-12" db="EMBL/GenBank/DDBJ databases">
        <title>Hemimetabolous genomes reveal molecular basis of termite eusociality.</title>
        <authorList>
            <person name="Harrison M.C."/>
            <person name="Jongepier E."/>
            <person name="Robertson H.M."/>
            <person name="Arning N."/>
            <person name="Bitard-Feildel T."/>
            <person name="Chao H."/>
            <person name="Childers C.P."/>
            <person name="Dinh H."/>
            <person name="Doddapaneni H."/>
            <person name="Dugan S."/>
            <person name="Gowin J."/>
            <person name="Greiner C."/>
            <person name="Han Y."/>
            <person name="Hu H."/>
            <person name="Hughes D.S.T."/>
            <person name="Huylmans A.-K."/>
            <person name="Kemena C."/>
            <person name="Kremer L.P.M."/>
            <person name="Lee S.L."/>
            <person name="Lopez-Ezquerra A."/>
            <person name="Mallet L."/>
            <person name="Monroy-Kuhn J.M."/>
            <person name="Moser A."/>
            <person name="Murali S.C."/>
            <person name="Muzny D.M."/>
            <person name="Otani S."/>
            <person name="Piulachs M.-D."/>
            <person name="Poelchau M."/>
            <person name="Qu J."/>
            <person name="Schaub F."/>
            <person name="Wada-Katsumata A."/>
            <person name="Worley K.C."/>
            <person name="Xie Q."/>
            <person name="Ylla G."/>
            <person name="Poulsen M."/>
            <person name="Gibbs R.A."/>
            <person name="Schal C."/>
            <person name="Richards S."/>
            <person name="Belles X."/>
            <person name="Korb J."/>
            <person name="Bornberg-Bauer E."/>
        </authorList>
    </citation>
    <scope>NUCLEOTIDE SEQUENCE [LARGE SCALE GENOMIC DNA]</scope>
    <source>
        <tissue evidence="4">Whole body</tissue>
    </source>
</reference>
<dbReference type="AlphaFoldDB" id="A0A2J7R5R2"/>
<dbReference type="PANTHER" id="PTHR24107:SF20">
    <property type="entry name" value="DYNEIN REGULATORY COMPLEX SUBUNIT 5"/>
    <property type="match status" value="1"/>
</dbReference>
<dbReference type="Proteomes" id="UP000235965">
    <property type="component" value="Unassembled WGS sequence"/>
</dbReference>
<evidence type="ECO:0000313" key="4">
    <source>
        <dbReference type="EMBL" id="PNF36174.1"/>
    </source>
</evidence>
<dbReference type="InterPro" id="IPR032675">
    <property type="entry name" value="LRR_dom_sf"/>
</dbReference>